<evidence type="ECO:0000313" key="9">
    <source>
        <dbReference type="EMBL" id="MBC8576357.1"/>
    </source>
</evidence>
<evidence type="ECO:0000256" key="3">
    <source>
        <dbReference type="ARBA" id="ARBA00022519"/>
    </source>
</evidence>
<dbReference type="EMBL" id="JACRTB010000010">
    <property type="protein sequence ID" value="MBC8576357.1"/>
    <property type="molecule type" value="Genomic_DNA"/>
</dbReference>
<dbReference type="SUPFAM" id="SSF161098">
    <property type="entry name" value="MetI-like"/>
    <property type="match status" value="1"/>
</dbReference>
<proteinExistence type="predicted"/>
<feature type="transmembrane region" description="Helical" evidence="7">
    <location>
        <begin position="174"/>
        <end position="197"/>
    </location>
</feature>
<dbReference type="PANTHER" id="PTHR33362">
    <property type="entry name" value="SIALIC ACID TRAP TRANSPORTER PERMEASE PROTEIN SIAT-RELATED"/>
    <property type="match status" value="1"/>
</dbReference>
<evidence type="ECO:0000256" key="2">
    <source>
        <dbReference type="ARBA" id="ARBA00022475"/>
    </source>
</evidence>
<keyword evidence="10" id="KW-1185">Reference proteome</keyword>
<feature type="transmembrane region" description="Helical" evidence="7">
    <location>
        <begin position="319"/>
        <end position="336"/>
    </location>
</feature>
<dbReference type="Pfam" id="PF06808">
    <property type="entry name" value="DctM"/>
    <property type="match status" value="1"/>
</dbReference>
<feature type="transmembrane region" description="Helical" evidence="7">
    <location>
        <begin position="82"/>
        <end position="102"/>
    </location>
</feature>
<name>A0ABR7NKI5_9FIRM</name>
<feature type="transmembrane region" description="Helical" evidence="7">
    <location>
        <begin position="402"/>
        <end position="423"/>
    </location>
</feature>
<keyword evidence="6 7" id="KW-0472">Membrane</keyword>
<feature type="transmembrane region" description="Helical" evidence="7">
    <location>
        <begin position="277"/>
        <end position="299"/>
    </location>
</feature>
<evidence type="ECO:0000256" key="6">
    <source>
        <dbReference type="ARBA" id="ARBA00023136"/>
    </source>
</evidence>
<evidence type="ECO:0000313" key="10">
    <source>
        <dbReference type="Proteomes" id="UP000658131"/>
    </source>
</evidence>
<sequence length="431" mass="45565">MASSTLLLIMIAVFLVLALLGLPIAISIGVASLGALLMQGDIPLTIMAQRMYSSVNSVTLMGIPFFMLVGNIMGRSGITARLIRFCNAIVGWMMGGLCYAATLAGMMLGAVSGSAPASTAVLSSVMVPKMEELGYKREFSSAIMVASGSIGIIIPPSMPMIVLGSLTGISVGKLFMGGVIPGIMIGLSFMIVSFFVCKTKGYGEAARVPFSMKELWESFKQAILPMIAPIIIMGGIMSGVFTATESAVVAVVYTLFLGVFIYRTIALRDLPKLFAEAMLMAANVMLIIAASSVFAWILQSNNFGQIIQSLFSGALHSKILIMVIVNLIFFAGGFFLEGTAMQIMFIPILYPIITLAGIDPVAFGVTVIVNIALGTITPPVAVCLYVASSSANVAVEKIIKEVIPYVVALAVDIVILILCPQLITFMAQFVS</sequence>
<feature type="transmembrane region" description="Helical" evidence="7">
    <location>
        <begin position="247"/>
        <end position="265"/>
    </location>
</feature>
<keyword evidence="3" id="KW-0997">Cell inner membrane</keyword>
<feature type="domain" description="TRAP C4-dicarboxylate transport system permease DctM subunit" evidence="8">
    <location>
        <begin position="12"/>
        <end position="422"/>
    </location>
</feature>
<feature type="transmembrane region" description="Helical" evidence="7">
    <location>
        <begin position="222"/>
        <end position="241"/>
    </location>
</feature>
<evidence type="ECO:0000256" key="5">
    <source>
        <dbReference type="ARBA" id="ARBA00022989"/>
    </source>
</evidence>
<accession>A0ABR7NKI5</accession>
<dbReference type="PIRSF" id="PIRSF006066">
    <property type="entry name" value="HI0050"/>
    <property type="match status" value="1"/>
</dbReference>
<feature type="transmembrane region" description="Helical" evidence="7">
    <location>
        <begin position="348"/>
        <end position="373"/>
    </location>
</feature>
<dbReference type="Proteomes" id="UP000658131">
    <property type="component" value="Unassembled WGS sequence"/>
</dbReference>
<dbReference type="InterPro" id="IPR004681">
    <property type="entry name" value="TRAP_DctM"/>
</dbReference>
<evidence type="ECO:0000256" key="1">
    <source>
        <dbReference type="ARBA" id="ARBA00004429"/>
    </source>
</evidence>
<feature type="transmembrane region" description="Helical" evidence="7">
    <location>
        <begin position="139"/>
        <end position="162"/>
    </location>
</feature>
<evidence type="ECO:0000259" key="8">
    <source>
        <dbReference type="Pfam" id="PF06808"/>
    </source>
</evidence>
<keyword evidence="4 7" id="KW-0812">Transmembrane</keyword>
<protein>
    <submittedName>
        <fullName evidence="9">TRAP transporter large permease</fullName>
    </submittedName>
</protein>
<feature type="transmembrane region" description="Helical" evidence="7">
    <location>
        <begin position="51"/>
        <end position="70"/>
    </location>
</feature>
<dbReference type="InterPro" id="IPR010656">
    <property type="entry name" value="DctM"/>
</dbReference>
<dbReference type="RefSeq" id="WP_262399885.1">
    <property type="nucleotide sequence ID" value="NZ_JACRTB010000010.1"/>
</dbReference>
<organism evidence="9 10">
    <name type="scientific">Yanshouia hominis</name>
    <dbReference type="NCBI Taxonomy" id="2763673"/>
    <lineage>
        <taxon>Bacteria</taxon>
        <taxon>Bacillati</taxon>
        <taxon>Bacillota</taxon>
        <taxon>Clostridia</taxon>
        <taxon>Eubacteriales</taxon>
        <taxon>Oscillospiraceae</taxon>
        <taxon>Yanshouia</taxon>
    </lineage>
</organism>
<evidence type="ECO:0000256" key="4">
    <source>
        <dbReference type="ARBA" id="ARBA00022692"/>
    </source>
</evidence>
<keyword evidence="2" id="KW-1003">Cell membrane</keyword>
<gene>
    <name evidence="9" type="ORF">H8717_08065</name>
</gene>
<comment type="caution">
    <text evidence="9">The sequence shown here is derived from an EMBL/GenBank/DDBJ whole genome shotgun (WGS) entry which is preliminary data.</text>
</comment>
<evidence type="ECO:0000256" key="7">
    <source>
        <dbReference type="SAM" id="Phobius"/>
    </source>
</evidence>
<dbReference type="InterPro" id="IPR035906">
    <property type="entry name" value="MetI-like_sf"/>
</dbReference>
<comment type="subcellular location">
    <subcellularLocation>
        <location evidence="1">Cell inner membrane</location>
        <topology evidence="1">Multi-pass membrane protein</topology>
    </subcellularLocation>
</comment>
<keyword evidence="5 7" id="KW-1133">Transmembrane helix</keyword>
<dbReference type="NCBIfam" id="TIGR00786">
    <property type="entry name" value="dctM"/>
    <property type="match status" value="1"/>
</dbReference>
<reference evidence="9 10" key="1">
    <citation type="submission" date="2020-08" db="EMBL/GenBank/DDBJ databases">
        <title>Genome public.</title>
        <authorList>
            <person name="Liu C."/>
            <person name="Sun Q."/>
        </authorList>
    </citation>
    <scope>NUCLEOTIDE SEQUENCE [LARGE SCALE GENOMIC DNA]</scope>
    <source>
        <strain evidence="9 10">BX1</strain>
    </source>
</reference>